<keyword evidence="3" id="KW-1185">Reference proteome</keyword>
<dbReference type="Pfam" id="PF20529">
    <property type="entry name" value="DUF6744"/>
    <property type="match status" value="1"/>
</dbReference>
<name>A0A0P9F8F5_9CHLR</name>
<dbReference type="InterPro" id="IPR046632">
    <property type="entry name" value="DUF6744"/>
</dbReference>
<organism evidence="2 3">
    <name type="scientific">Kouleothrix aurantiaca</name>
    <dbReference type="NCBI Taxonomy" id="186479"/>
    <lineage>
        <taxon>Bacteria</taxon>
        <taxon>Bacillati</taxon>
        <taxon>Chloroflexota</taxon>
        <taxon>Chloroflexia</taxon>
        <taxon>Chloroflexales</taxon>
        <taxon>Roseiflexineae</taxon>
        <taxon>Roseiflexaceae</taxon>
        <taxon>Kouleothrix</taxon>
    </lineage>
</organism>
<dbReference type="Proteomes" id="UP000050509">
    <property type="component" value="Unassembled WGS sequence"/>
</dbReference>
<sequence>MTQRASRNNRTSMTAADIAAASRAYPILGFVISWYARGIQVDYADLEALLDLAGFRAYIPSKPTKRNALRRGIENWLKARGAVRGGVDGAIGEDDDDDAETSSRGGRANGQQGTLVRVSSPATSDYAVFGVVTEEVDMATLGFTHDTNLRFLLHKKSGAVIVTTDRRGVDQVTQSDTILAEIQPHWDRAKRTIVGKDISRMLVGIVQSLEPVDMGTKGGCYFALADKENAVERLARLVAALPSTSKYKPFMTVLGVPDEAQWRRQLTKATKVKLDADLHAMQLDLQRFTDAKPGTVKPETIAARLVEYRELKERAITYRDLLGLWTTDIEQGVAELQAAAAAVLTSDALLATAASTVPAEAVPAAMPATAFPVEAVAVAA</sequence>
<accession>A0A0P9F8F5</accession>
<dbReference type="AlphaFoldDB" id="A0A0P9F8F5"/>
<evidence type="ECO:0000313" key="2">
    <source>
        <dbReference type="EMBL" id="KPV52859.1"/>
    </source>
</evidence>
<reference evidence="2 3" key="1">
    <citation type="submission" date="2015-09" db="EMBL/GenBank/DDBJ databases">
        <title>Draft genome sequence of Kouleothrix aurantiaca JCM 19913.</title>
        <authorList>
            <person name="Hemp J."/>
        </authorList>
    </citation>
    <scope>NUCLEOTIDE SEQUENCE [LARGE SCALE GENOMIC DNA]</scope>
    <source>
        <strain evidence="2 3">COM-B</strain>
    </source>
</reference>
<comment type="caution">
    <text evidence="2">The sequence shown here is derived from an EMBL/GenBank/DDBJ whole genome shotgun (WGS) entry which is preliminary data.</text>
</comment>
<evidence type="ECO:0000256" key="1">
    <source>
        <dbReference type="SAM" id="MobiDB-lite"/>
    </source>
</evidence>
<protein>
    <submittedName>
        <fullName evidence="2">Uncharacterized protein</fullName>
    </submittedName>
</protein>
<gene>
    <name evidence="2" type="ORF">SE17_12965</name>
</gene>
<feature type="region of interest" description="Disordered" evidence="1">
    <location>
        <begin position="88"/>
        <end position="115"/>
    </location>
</feature>
<dbReference type="EMBL" id="LJCR01000409">
    <property type="protein sequence ID" value="KPV52859.1"/>
    <property type="molecule type" value="Genomic_DNA"/>
</dbReference>
<evidence type="ECO:0000313" key="3">
    <source>
        <dbReference type="Proteomes" id="UP000050509"/>
    </source>
</evidence>
<feature type="compositionally biased region" description="Acidic residues" evidence="1">
    <location>
        <begin position="91"/>
        <end position="100"/>
    </location>
</feature>
<proteinExistence type="predicted"/>